<dbReference type="Proteomes" id="UP000765509">
    <property type="component" value="Unassembled WGS sequence"/>
</dbReference>
<comment type="caution">
    <text evidence="2">The sequence shown here is derived from an EMBL/GenBank/DDBJ whole genome shotgun (WGS) entry which is preliminary data.</text>
</comment>
<proteinExistence type="predicted"/>
<dbReference type="AlphaFoldDB" id="A0A9Q3E5R9"/>
<protein>
    <recommendedName>
        <fullName evidence="1">Reverse transcriptase Ty1/copia-type domain-containing protein</fullName>
    </recommendedName>
</protein>
<evidence type="ECO:0000259" key="1">
    <source>
        <dbReference type="Pfam" id="PF07727"/>
    </source>
</evidence>
<dbReference type="InterPro" id="IPR013103">
    <property type="entry name" value="RVT_2"/>
</dbReference>
<feature type="domain" description="Reverse transcriptase Ty1/copia-type" evidence="1">
    <location>
        <begin position="117"/>
        <end position="220"/>
    </location>
</feature>
<dbReference type="PANTHER" id="PTHR11439:SF467">
    <property type="entry name" value="INTEGRASE CATALYTIC DOMAIN-CONTAINING PROTEIN"/>
    <property type="match status" value="1"/>
</dbReference>
<dbReference type="Pfam" id="PF07727">
    <property type="entry name" value="RVT_2"/>
    <property type="match status" value="1"/>
</dbReference>
<dbReference type="EMBL" id="AVOT02025246">
    <property type="protein sequence ID" value="MBW0516421.1"/>
    <property type="molecule type" value="Genomic_DNA"/>
</dbReference>
<evidence type="ECO:0000313" key="2">
    <source>
        <dbReference type="EMBL" id="MBW0516421.1"/>
    </source>
</evidence>
<name>A0A9Q3E5R9_9BASI</name>
<gene>
    <name evidence="2" type="ORF">O181_056136</name>
</gene>
<dbReference type="PANTHER" id="PTHR11439">
    <property type="entry name" value="GAG-POL-RELATED RETROTRANSPOSON"/>
    <property type="match status" value="1"/>
</dbReference>
<dbReference type="OrthoDB" id="7691805at2759"/>
<accession>A0A9Q3E5R9</accession>
<sequence length="496" mass="55836">MHLLNSKSCLFYIPGQSKFVSSAWATFPKLSSLIKTLVHPATPTASKGAINFLLNKLTLGDFSAEHMVEAQDLASNCVANKLLRPPKSYAEAMKQPDSMAWQQAISQEIENMKNHAVFEMRPLPANTKPIGGGWVFVKKPASKTCDARYQARYIAWVNSQLSGYDFHENFAPTATFTSLSLLLPVAVHLEWHTSSFDFISTYLNMQIDKELWIRPPEGIVWHTAGRDAQGFHLSQVRLIQSILTNNWDQKADYDSPLPVKCNLLTLQEQDKTIQQHDFISAVGALSYVVTGTQPDLAYAVNLLARYSMRPGANHWHCLQHVLGYLNKTHHYCLSLTPDPGKLELTVYSDASWGSEFLRSSHRYITTFLGFPIAWCAKQLSTIASSSCHAEFMALETEARHVQWLQHLLLEVLSLKCTIQLRCDNASCIKISTDCSSNKCTWHSDRDSFFTKKLLYNGSASIHWIPSCEMLADGFTKPLGPLLHNKLFQQIFSTPFS</sequence>
<evidence type="ECO:0000313" key="3">
    <source>
        <dbReference type="Proteomes" id="UP000765509"/>
    </source>
</evidence>
<dbReference type="CDD" id="cd09272">
    <property type="entry name" value="RNase_HI_RT_Ty1"/>
    <property type="match status" value="1"/>
</dbReference>
<organism evidence="2 3">
    <name type="scientific">Austropuccinia psidii MF-1</name>
    <dbReference type="NCBI Taxonomy" id="1389203"/>
    <lineage>
        <taxon>Eukaryota</taxon>
        <taxon>Fungi</taxon>
        <taxon>Dikarya</taxon>
        <taxon>Basidiomycota</taxon>
        <taxon>Pucciniomycotina</taxon>
        <taxon>Pucciniomycetes</taxon>
        <taxon>Pucciniales</taxon>
        <taxon>Sphaerophragmiaceae</taxon>
        <taxon>Austropuccinia</taxon>
    </lineage>
</organism>
<keyword evidence="3" id="KW-1185">Reference proteome</keyword>
<reference evidence="2" key="1">
    <citation type="submission" date="2021-03" db="EMBL/GenBank/DDBJ databases">
        <title>Draft genome sequence of rust myrtle Austropuccinia psidii MF-1, a brazilian biotype.</title>
        <authorList>
            <person name="Quecine M.C."/>
            <person name="Pachon D.M.R."/>
            <person name="Bonatelli M.L."/>
            <person name="Correr F.H."/>
            <person name="Franceschini L.M."/>
            <person name="Leite T.F."/>
            <person name="Margarido G.R.A."/>
            <person name="Almeida C.A."/>
            <person name="Ferrarezi J.A."/>
            <person name="Labate C.A."/>
        </authorList>
    </citation>
    <scope>NUCLEOTIDE SEQUENCE</scope>
    <source>
        <strain evidence="2">MF-1</strain>
    </source>
</reference>